<dbReference type="RefSeq" id="WP_037285619.1">
    <property type="nucleotide sequence ID" value="NZ_JEOB01000002.1"/>
</dbReference>
<comment type="caution">
    <text evidence="1">The sequence shown here is derived from an EMBL/GenBank/DDBJ whole genome shotgun (WGS) entry which is preliminary data.</text>
</comment>
<dbReference type="PATRIC" id="fig|1341156.4.peg.886"/>
<sequence>MKENRKNFSFVLRVLCLIVSAAITAQFIVPKVYAWFLNKNDRDLTITGSVRRTYFERGSGTFSDPYVIARPLQLYYLAWLQDMGVFNQDLDNDGILDTFYFELGCMNGQKPYENMEIDMSRMTLPPIGTTTYPFVSSFNGNGRTISNLTVSNNKDALTDKPTNSTPDTATTNAPILGLFGVVGGYTSTTGYSPPEKSVYDVILEDITIDNTSPAGKQALAGLAAGYVNGVMENVTVTGTSTIKNTPGITAMSFGNDNDNDTRTTLSDYALAGYCTEDYRDQLKREDVKVYDPTVEISDLSSYGEIGQGSAWGNSIDIHDMYNKLKSKYDSLAGQTSINYTSSKTITHNTDGTTTEVGGGTSSYQVTAGTFPVRMTAKNSGDVDSYAFIQRNDTDDFMYLYGNTLINTVPVTTTEIWKYESFYIKDHDTDNYLAVSSNAATNATTAETAGKWVFEQDTATGKYAIFTIDSNTKKYLTANNGSLGISTTAFSGWEVNAAKTSISVNDHYLCWNNTDSEWELCSPPKNYICDTAENHYLSVQMNNGTPDIVDETNIDDATAWELDNGMIYIVINGINHYLAYDNNTDRLYVSESEYSIWYANTDGQKGKIYVKLDDQHGRALYYDEDIGNWIVTDYTIGVDGTDWGGSIDIKSLNMRLYHLLNKNTTNVNTEAIIRNRTVLSRNYRYYIDDDNIITSFGGDANSTMKYNPSENNVTYRLTGEGNSIKNSNSDTYYEIISIPGSVIPLNVEEQKDEITGIYSYPTEVLNTGYIVGGGLDSSNTVRSASVERSKISNAYSSGTWKIYTNSQVDYSSSGFAYINDNNNNLKKYAKARKALDEILPNSVSGKIHGLHFANAAVDVNNKVSIDRAIITDKNGSHTYTGGYELLQSCIDFNLKENGFINFFAGSYTASSANPDSFFALSFVTRNSNNTITGATQIKEVWSNTNENTKDEYPYVYKYGNNSFSTGSDNVSYTVGSKLFDMQYLTNDPNGYYNSLFYFEIPVNPGEYAMGCVGGKVTGGAYLLYLDISANATIEGDAKIKSEGTAITATSSQSTGVVQISETQSRSENIETPPTYFPLAMNASGTNVLDSNTGYVVSGANLTTGTYLGDIRVSRYNSDPYISNSLTSGSLDNRKILTIGASGQQILTLYGIDRFYKYQTAKSQLQETLDAGEGSVYGLHFMNAEISKDHLVTLPSATINGQTYTNYTVPEDCIDFTLRSQGYINFFAGSYFSGSNVQCFFSLHRIFRNEQNEITEIKEIKEIYKNTDGTYTYRYNGENAPSSGTKVFDTAWLTDPSNIIANTVYYFEIPVNAGEYALGSVAGKNGAYLLYLDISTHQGDSILTREKMEIITTTYLLPKGVRFSDDEYKAYIIPITQTGNIEIVSEDQTVTSDPALSDTSTSETRLVETVTIKDYAGTLVVQRITESNTVSYYIGTDTEHLNASTAQICSRYFAGTASDTILEYYYYPENANTVLNTASSAYTIEDEIIITEYDVTASAASAALTATVTAFDSDKSYLKFQNRNNLVAGDTVIIPARSP</sequence>
<evidence type="ECO:0000313" key="1">
    <source>
        <dbReference type="EMBL" id="EXM40056.1"/>
    </source>
</evidence>
<dbReference type="EMBL" id="JEOB01000002">
    <property type="protein sequence ID" value="EXM40056.1"/>
    <property type="molecule type" value="Genomic_DNA"/>
</dbReference>
<reference evidence="1 2" key="1">
    <citation type="submission" date="2013-06" db="EMBL/GenBank/DDBJ databases">
        <title>Rumen cellulosomics: divergent fiber-degrading strategies revealed by comparative genome-wide analysis of six Ruminococcal strains.</title>
        <authorList>
            <person name="Dassa B."/>
            <person name="Borovok I."/>
            <person name="Lamed R."/>
            <person name="Flint H."/>
            <person name="Yeoman C.J."/>
            <person name="White B."/>
            <person name="Bayer E.A."/>
        </authorList>
    </citation>
    <scope>NUCLEOTIDE SEQUENCE [LARGE SCALE GENOMIC DNA]</scope>
    <source>
        <strain evidence="1 2">SY3</strain>
    </source>
</reference>
<name>A0A011VXS8_RUMAL</name>
<evidence type="ECO:0000313" key="2">
    <source>
        <dbReference type="Proteomes" id="UP000021369"/>
    </source>
</evidence>
<proteinExistence type="predicted"/>
<protein>
    <submittedName>
        <fullName evidence="1">Uncharacterized protein</fullName>
    </submittedName>
</protein>
<dbReference type="Proteomes" id="UP000021369">
    <property type="component" value="Unassembled WGS sequence"/>
</dbReference>
<keyword evidence="2" id="KW-1185">Reference proteome</keyword>
<gene>
    <name evidence="1" type="ORF">RASY3_04615</name>
</gene>
<organism evidence="1 2">
    <name type="scientific">Ruminococcus albus SY3</name>
    <dbReference type="NCBI Taxonomy" id="1341156"/>
    <lineage>
        <taxon>Bacteria</taxon>
        <taxon>Bacillati</taxon>
        <taxon>Bacillota</taxon>
        <taxon>Clostridia</taxon>
        <taxon>Eubacteriales</taxon>
        <taxon>Oscillospiraceae</taxon>
        <taxon>Ruminococcus</taxon>
    </lineage>
</organism>
<accession>A0A011VXS8</accession>
<dbReference type="OrthoDB" id="1813973at2"/>